<dbReference type="PANTHER" id="PTHR30135">
    <property type="entry name" value="UNCHARACTERIZED PROTEIN YVCK-RELATED"/>
    <property type="match status" value="1"/>
</dbReference>
<sequence>MTLSTDDGTAARVRAPHLGGPSVVALGGGHGLSASLSALRLISERISAVVTVADDGGSSGRLRDELDVLPPGDLRMALAALCDDSEWGRTWSDLLQHRFTSSGDLDGHAMGNLLIVSLWERLGDTVQGLDWVGRLLGARGRVLPMASVPLVVEADVAHDDGGRETVVGQSRVAVTDGRIEQLRLVPADPPACPEAVRAVLDADWVVMGPGSWYSSVLVHLLVPGLAAALEATPARRCVTLNLSAERGETHGLTHAEHLEALGKHAPGLRVDVVLADPSGVDDPEVLAEAAAALGARLVLRPVRHRDGSARHDPLLLAAAFRDVFEGTSEQPL</sequence>
<evidence type="ECO:0000256" key="2">
    <source>
        <dbReference type="HAMAP-Rule" id="MF_00973"/>
    </source>
</evidence>
<comment type="function">
    <text evidence="2">Required for morphogenesis under gluconeogenic growth conditions.</text>
</comment>
<dbReference type="GO" id="GO:0043743">
    <property type="term" value="F:LPPG:FO 2-phospho-L-lactate transferase activity"/>
    <property type="evidence" value="ECO:0007669"/>
    <property type="project" value="InterPro"/>
</dbReference>
<dbReference type="Gene3D" id="3.40.50.10680">
    <property type="entry name" value="CofD-like domains"/>
    <property type="match status" value="1"/>
</dbReference>
<comment type="caution">
    <text evidence="3">The sequence shown here is derived from an EMBL/GenBank/DDBJ whole genome shotgun (WGS) entry which is preliminary data.</text>
</comment>
<keyword evidence="4" id="KW-1185">Reference proteome</keyword>
<dbReference type="AlphaFoldDB" id="A0A2A9EY79"/>
<organism evidence="3 4">
    <name type="scientific">Isoptericola jiangsuensis</name>
    <dbReference type="NCBI Taxonomy" id="548579"/>
    <lineage>
        <taxon>Bacteria</taxon>
        <taxon>Bacillati</taxon>
        <taxon>Actinomycetota</taxon>
        <taxon>Actinomycetes</taxon>
        <taxon>Micrococcales</taxon>
        <taxon>Promicromonosporaceae</taxon>
        <taxon>Isoptericola</taxon>
    </lineage>
</organism>
<keyword evidence="1 2" id="KW-0963">Cytoplasm</keyword>
<dbReference type="NCBIfam" id="TIGR01826">
    <property type="entry name" value="CofD_related"/>
    <property type="match status" value="1"/>
</dbReference>
<evidence type="ECO:0000313" key="3">
    <source>
        <dbReference type="EMBL" id="PFG43119.1"/>
    </source>
</evidence>
<dbReference type="InterPro" id="IPR038136">
    <property type="entry name" value="CofD-like_dom_sf"/>
</dbReference>
<dbReference type="Proteomes" id="UP000224130">
    <property type="component" value="Unassembled WGS sequence"/>
</dbReference>
<reference evidence="3 4" key="1">
    <citation type="submission" date="2017-10" db="EMBL/GenBank/DDBJ databases">
        <title>Sequencing the genomes of 1000 actinobacteria strains.</title>
        <authorList>
            <person name="Klenk H.-P."/>
        </authorList>
    </citation>
    <scope>NUCLEOTIDE SEQUENCE [LARGE SCALE GENOMIC DNA]</scope>
    <source>
        <strain evidence="3 4">DSM 21863</strain>
    </source>
</reference>
<dbReference type="GO" id="GO:0005737">
    <property type="term" value="C:cytoplasm"/>
    <property type="evidence" value="ECO:0007669"/>
    <property type="project" value="UniProtKB-SubCell"/>
</dbReference>
<evidence type="ECO:0000313" key="4">
    <source>
        <dbReference type="Proteomes" id="UP000224130"/>
    </source>
</evidence>
<comment type="subcellular location">
    <subcellularLocation>
        <location evidence="2">Cytoplasm</location>
    </subcellularLocation>
</comment>
<dbReference type="RefSeq" id="WP_098463530.1">
    <property type="nucleotide sequence ID" value="NZ_PDJJ01000001.1"/>
</dbReference>
<dbReference type="Pfam" id="PF01933">
    <property type="entry name" value="CofD"/>
    <property type="match status" value="1"/>
</dbReference>
<protein>
    <recommendedName>
        <fullName evidence="2">Putative gluconeogenesis factor</fullName>
    </recommendedName>
</protein>
<dbReference type="PANTHER" id="PTHR30135:SF3">
    <property type="entry name" value="GLUCONEOGENESIS FACTOR-RELATED"/>
    <property type="match status" value="1"/>
</dbReference>
<dbReference type="CDD" id="cd07187">
    <property type="entry name" value="YvcK_like"/>
    <property type="match status" value="1"/>
</dbReference>
<accession>A0A2A9EY79</accession>
<name>A0A2A9EY79_9MICO</name>
<dbReference type="InterPro" id="IPR002882">
    <property type="entry name" value="CofD"/>
</dbReference>
<dbReference type="InterPro" id="IPR010119">
    <property type="entry name" value="Gluconeogen_factor"/>
</dbReference>
<gene>
    <name evidence="3" type="ORF">ATJ88_1802</name>
</gene>
<comment type="similarity">
    <text evidence="2">Belongs to the gluconeogenesis factor family.</text>
</comment>
<evidence type="ECO:0000256" key="1">
    <source>
        <dbReference type="ARBA" id="ARBA00022490"/>
    </source>
</evidence>
<dbReference type="HAMAP" id="MF_00973">
    <property type="entry name" value="Gluconeogen_factor"/>
    <property type="match status" value="1"/>
</dbReference>
<dbReference type="GO" id="GO:0008360">
    <property type="term" value="P:regulation of cell shape"/>
    <property type="evidence" value="ECO:0007669"/>
    <property type="project" value="UniProtKB-UniRule"/>
</dbReference>
<dbReference type="EMBL" id="PDJJ01000001">
    <property type="protein sequence ID" value="PFG43119.1"/>
    <property type="molecule type" value="Genomic_DNA"/>
</dbReference>
<proteinExistence type="inferred from homology"/>
<dbReference type="OrthoDB" id="9783842at2"/>
<dbReference type="SUPFAM" id="SSF142338">
    <property type="entry name" value="CofD-like"/>
    <property type="match status" value="1"/>
</dbReference>